<evidence type="ECO:0000313" key="8">
    <source>
        <dbReference type="Proteomes" id="UP000629603"/>
    </source>
</evidence>
<keyword evidence="6" id="KW-0408">Iron</keyword>
<organism evidence="7 8">
    <name type="scientific">Rhizobium phage RHph_TM30</name>
    <dbReference type="NCBI Taxonomy" id="2509764"/>
    <lineage>
        <taxon>Viruses</taxon>
        <taxon>Duplodnaviria</taxon>
        <taxon>Heunggongvirae</taxon>
        <taxon>Uroviricota</taxon>
        <taxon>Caudoviricetes</taxon>
        <taxon>Kleczkowskaviridae</taxon>
        <taxon>Cuauhnahuacvirus</taxon>
        <taxon>Cuauhnahuacvirus TM30</taxon>
    </lineage>
</organism>
<evidence type="ECO:0000313" key="7">
    <source>
        <dbReference type="EMBL" id="QIG71315.1"/>
    </source>
</evidence>
<dbReference type="GO" id="GO:0004748">
    <property type="term" value="F:ribonucleoside-diphosphate reductase activity, thioredoxin disulfide as acceptor"/>
    <property type="evidence" value="ECO:0007669"/>
    <property type="project" value="UniProtKB-EC"/>
</dbReference>
<dbReference type="UniPathway" id="UPA00326"/>
<dbReference type="SUPFAM" id="SSF47240">
    <property type="entry name" value="Ferritin-like"/>
    <property type="match status" value="1"/>
</dbReference>
<gene>
    <name evidence="7" type="ORF">EVB93_208</name>
</gene>
<dbReference type="Pfam" id="PF00268">
    <property type="entry name" value="Ribonuc_red_sm"/>
    <property type="match status" value="1"/>
</dbReference>
<proteinExistence type="inferred from homology"/>
<evidence type="ECO:0000256" key="2">
    <source>
        <dbReference type="ARBA" id="ARBA00009303"/>
    </source>
</evidence>
<keyword evidence="8" id="KW-1185">Reference proteome</keyword>
<dbReference type="InterPro" id="IPR000358">
    <property type="entry name" value="RNR_small_fam"/>
</dbReference>
<dbReference type="EMBL" id="MN988521">
    <property type="protein sequence ID" value="QIG71315.1"/>
    <property type="molecule type" value="Genomic_DNA"/>
</dbReference>
<evidence type="ECO:0000256" key="4">
    <source>
        <dbReference type="ARBA" id="ARBA00022723"/>
    </source>
</evidence>
<accession>A0A7S5R589</accession>
<evidence type="ECO:0000256" key="1">
    <source>
        <dbReference type="ARBA" id="ARBA00001962"/>
    </source>
</evidence>
<evidence type="ECO:0000256" key="5">
    <source>
        <dbReference type="ARBA" id="ARBA00023002"/>
    </source>
</evidence>
<dbReference type="InterPro" id="IPR033909">
    <property type="entry name" value="RNR_small"/>
</dbReference>
<evidence type="ECO:0000256" key="6">
    <source>
        <dbReference type="ARBA" id="ARBA00023004"/>
    </source>
</evidence>
<dbReference type="GO" id="GO:0009263">
    <property type="term" value="P:deoxyribonucleotide biosynthetic process"/>
    <property type="evidence" value="ECO:0007669"/>
    <property type="project" value="InterPro"/>
</dbReference>
<dbReference type="GO" id="GO:0046872">
    <property type="term" value="F:metal ion binding"/>
    <property type="evidence" value="ECO:0007669"/>
    <property type="project" value="UniProtKB-KW"/>
</dbReference>
<dbReference type="Proteomes" id="UP000629603">
    <property type="component" value="Segment"/>
</dbReference>
<reference evidence="7 8" key="1">
    <citation type="submission" date="2020-01" db="EMBL/GenBank/DDBJ databases">
        <title>Patterns of diversity and host range of bacteriophage communities associated with bean-nodulatin bacteria.</title>
        <authorList>
            <person name="Vann Cauwenberghe J."/>
            <person name="Santamaria R.I."/>
            <person name="Bustos P."/>
            <person name="Juarez S."/>
            <person name="Gonzalez V."/>
        </authorList>
    </citation>
    <scope>NUCLEOTIDE SEQUENCE [LARGE SCALE GENOMIC DNA]</scope>
</reference>
<sequence>MDSEVLVNNLGNIMRNIFEPRTAPKPYEYPDVMGFKDAIRHSYWLHTEWNFEADKQDFHVKLNDVERSLAKNGLLTISQIEIAVKKFWGRLGDRFPKPEIEAVGATFAESEVRHFDAYSHLLEILGLNSDFDQLLQNPVIQGRVDYLEKYIKGGSKNSDQNFTMTLALFSIFIENVSLFSQFLIIKSIHKHRQVLKDIDNVIQATQQEEVIHALFGMQIIQYVKDENPDWFNEDFYVKLYEASRKAYDSECKIIDWIFENGETTYLKKDTVKEFIKDRFNESLTMIGGKEIFPVDKSVLSSIQWFKDEIVAEIQVDQFNKKSINYAKKMQSITAEDLFND</sequence>
<dbReference type="CDD" id="cd01049">
    <property type="entry name" value="RNRR2"/>
    <property type="match status" value="1"/>
</dbReference>
<dbReference type="EC" id="1.17.4.1" evidence="3"/>
<evidence type="ECO:0000256" key="3">
    <source>
        <dbReference type="ARBA" id="ARBA00012274"/>
    </source>
</evidence>
<keyword evidence="5 7" id="KW-0560">Oxidoreductase</keyword>
<dbReference type="InterPro" id="IPR012348">
    <property type="entry name" value="RNR-like"/>
</dbReference>
<dbReference type="Gene3D" id="1.10.620.20">
    <property type="entry name" value="Ribonucleotide Reductase, subunit A"/>
    <property type="match status" value="1"/>
</dbReference>
<comment type="similarity">
    <text evidence="2">Belongs to the ribonucleoside diphosphate reductase small chain family.</text>
</comment>
<dbReference type="InterPro" id="IPR009078">
    <property type="entry name" value="Ferritin-like_SF"/>
</dbReference>
<comment type="cofactor">
    <cofactor evidence="1">
        <name>Fe cation</name>
        <dbReference type="ChEBI" id="CHEBI:24875"/>
    </cofactor>
</comment>
<protein>
    <recommendedName>
        <fullName evidence="3">ribonucleoside-diphosphate reductase</fullName>
        <ecNumber evidence="3">1.17.4.1</ecNumber>
    </recommendedName>
</protein>
<keyword evidence="4" id="KW-0479">Metal-binding</keyword>
<name>A0A7S5R589_9CAUD</name>